<dbReference type="InterPro" id="IPR045584">
    <property type="entry name" value="Pilin-like"/>
</dbReference>
<dbReference type="OrthoDB" id="241095at2"/>
<dbReference type="Gene3D" id="3.30.700.10">
    <property type="entry name" value="Glycoprotein, Type 4 Pilin"/>
    <property type="match status" value="1"/>
</dbReference>
<dbReference type="Pfam" id="PF07963">
    <property type="entry name" value="N_methyl"/>
    <property type="match status" value="1"/>
</dbReference>
<dbReference type="Pfam" id="PF07596">
    <property type="entry name" value="SBP_bac_10"/>
    <property type="match status" value="1"/>
</dbReference>
<dbReference type="NCBIfam" id="TIGR02532">
    <property type="entry name" value="IV_pilin_GFxxxE"/>
    <property type="match status" value="1"/>
</dbReference>
<dbReference type="Proteomes" id="UP000320496">
    <property type="component" value="Chromosome"/>
</dbReference>
<reference evidence="2 3" key="1">
    <citation type="submission" date="2019-02" db="EMBL/GenBank/DDBJ databases">
        <title>Deep-cultivation of Planctomycetes and their phenomic and genomic characterization uncovers novel biology.</title>
        <authorList>
            <person name="Wiegand S."/>
            <person name="Jogler M."/>
            <person name="Boedeker C."/>
            <person name="Pinto D."/>
            <person name="Vollmers J."/>
            <person name="Rivas-Marin E."/>
            <person name="Kohn T."/>
            <person name="Peeters S.H."/>
            <person name="Heuer A."/>
            <person name="Rast P."/>
            <person name="Oberbeckmann S."/>
            <person name="Bunk B."/>
            <person name="Jeske O."/>
            <person name="Meyerdierks A."/>
            <person name="Storesund J.E."/>
            <person name="Kallscheuer N."/>
            <person name="Luecker S."/>
            <person name="Lage O.M."/>
            <person name="Pohl T."/>
            <person name="Merkel B.J."/>
            <person name="Hornburger P."/>
            <person name="Mueller R.-W."/>
            <person name="Bruemmer F."/>
            <person name="Labrenz M."/>
            <person name="Spormann A.M."/>
            <person name="Op den Camp H."/>
            <person name="Overmann J."/>
            <person name="Amann R."/>
            <person name="Jetten M.S.M."/>
            <person name="Mascher T."/>
            <person name="Medema M.H."/>
            <person name="Devos D.P."/>
            <person name="Kaster A.-K."/>
            <person name="Ovreas L."/>
            <person name="Rohde M."/>
            <person name="Galperin M.Y."/>
            <person name="Jogler C."/>
        </authorList>
    </citation>
    <scope>NUCLEOTIDE SEQUENCE [LARGE SCALE GENOMIC DNA]</scope>
    <source>
        <strain evidence="2 3">Mal4</strain>
    </source>
</reference>
<dbReference type="EMBL" id="CP036275">
    <property type="protein sequence ID" value="QDU41197.1"/>
    <property type="molecule type" value="Genomic_DNA"/>
</dbReference>
<sequence length="334" mass="36106">MKRSRRGFTLIELLVVIAIIAILIALLLPAVQQAREAARRSTCKNKLKQLALALHNYHDTHGVMPYSTSAKGSCESGSGMPPAGTVKNSRGWTQVLPYFDQAPLYNQYDPTQAAGAYDRASTGLQGSPVASGNDIVVSTVLDVLICPSDDGTRRITTTSSAYAIGGGSTLQGAKTNYDFQAHLETSGCTNWGSRTRNSRYMFGTESSCRIRDVKDGTSNTVMLTETTLDVKDGYTAPWGYSNWTGAGVDITWRRGGDWGDSGINFWTCCGWRSPPMADSTFGSLAHWGRPGSQHVGGVHVALADASVRFISENTDYNTRLRLGRMADGQPIGEF</sequence>
<dbReference type="RefSeq" id="WP_145372398.1">
    <property type="nucleotide sequence ID" value="NZ_CP036275.1"/>
</dbReference>
<proteinExistence type="predicted"/>
<feature type="domain" description="DUF1559" evidence="1">
    <location>
        <begin position="32"/>
        <end position="315"/>
    </location>
</feature>
<organism evidence="2 3">
    <name type="scientific">Maioricimonas rarisocia</name>
    <dbReference type="NCBI Taxonomy" id="2528026"/>
    <lineage>
        <taxon>Bacteria</taxon>
        <taxon>Pseudomonadati</taxon>
        <taxon>Planctomycetota</taxon>
        <taxon>Planctomycetia</taxon>
        <taxon>Planctomycetales</taxon>
        <taxon>Planctomycetaceae</taxon>
        <taxon>Maioricimonas</taxon>
    </lineage>
</organism>
<name>A0A517ZFD2_9PLAN</name>
<dbReference type="PROSITE" id="PS00409">
    <property type="entry name" value="PROKAR_NTER_METHYL"/>
    <property type="match status" value="1"/>
</dbReference>
<keyword evidence="3" id="KW-1185">Reference proteome</keyword>
<dbReference type="AlphaFoldDB" id="A0A517ZFD2"/>
<evidence type="ECO:0000259" key="1">
    <source>
        <dbReference type="Pfam" id="PF07596"/>
    </source>
</evidence>
<dbReference type="InterPro" id="IPR012902">
    <property type="entry name" value="N_methyl_site"/>
</dbReference>
<dbReference type="SUPFAM" id="SSF54523">
    <property type="entry name" value="Pili subunits"/>
    <property type="match status" value="1"/>
</dbReference>
<dbReference type="NCBIfam" id="TIGR04294">
    <property type="entry name" value="pre_pil_HX9DG"/>
    <property type="match status" value="1"/>
</dbReference>
<dbReference type="PANTHER" id="PTHR30093:SF2">
    <property type="entry name" value="TYPE II SECRETION SYSTEM PROTEIN H"/>
    <property type="match status" value="1"/>
</dbReference>
<dbReference type="PANTHER" id="PTHR30093">
    <property type="entry name" value="GENERAL SECRETION PATHWAY PROTEIN G"/>
    <property type="match status" value="1"/>
</dbReference>
<dbReference type="KEGG" id="mri:Mal4_55620"/>
<gene>
    <name evidence="2" type="primary">xcpT_51</name>
    <name evidence="2" type="ORF">Mal4_55620</name>
</gene>
<protein>
    <submittedName>
        <fullName evidence="2">Type II secretion system protein G</fullName>
    </submittedName>
</protein>
<dbReference type="InterPro" id="IPR011453">
    <property type="entry name" value="DUF1559"/>
</dbReference>
<evidence type="ECO:0000313" key="3">
    <source>
        <dbReference type="Proteomes" id="UP000320496"/>
    </source>
</evidence>
<accession>A0A517ZFD2</accession>
<evidence type="ECO:0000313" key="2">
    <source>
        <dbReference type="EMBL" id="QDU41197.1"/>
    </source>
</evidence>
<dbReference type="InterPro" id="IPR027558">
    <property type="entry name" value="Pre_pil_HX9DG_C"/>
</dbReference>